<dbReference type="GO" id="GO:0005737">
    <property type="term" value="C:cytoplasm"/>
    <property type="evidence" value="ECO:0007669"/>
    <property type="project" value="TreeGrafter"/>
</dbReference>
<dbReference type="Proteomes" id="UP000660680">
    <property type="component" value="Unassembled WGS sequence"/>
</dbReference>
<keyword evidence="2" id="KW-0676">Redox-active center</keyword>
<feature type="domain" description="Thioredoxin" evidence="4">
    <location>
        <begin position="61"/>
        <end position="173"/>
    </location>
</feature>
<dbReference type="InterPro" id="IPR036249">
    <property type="entry name" value="Thioredoxin-like_sf"/>
</dbReference>
<dbReference type="Pfam" id="PF14561">
    <property type="entry name" value="TPR_20"/>
    <property type="match status" value="1"/>
</dbReference>
<dbReference type="Pfam" id="PF00085">
    <property type="entry name" value="Thioredoxin"/>
    <property type="match status" value="1"/>
</dbReference>
<protein>
    <submittedName>
        <fullName evidence="5">Co-chaperone YbbN</fullName>
    </submittedName>
</protein>
<feature type="region of interest" description="Disordered" evidence="3">
    <location>
        <begin position="1"/>
        <end position="23"/>
    </location>
</feature>
<dbReference type="GO" id="GO:0006950">
    <property type="term" value="P:response to stress"/>
    <property type="evidence" value="ECO:0007669"/>
    <property type="project" value="UniProtKB-ARBA"/>
</dbReference>
<evidence type="ECO:0000256" key="3">
    <source>
        <dbReference type="SAM" id="MobiDB-lite"/>
    </source>
</evidence>
<gene>
    <name evidence="5" type="ORF">GCM10010171_54900</name>
</gene>
<comment type="caution">
    <text evidence="5">The sequence shown here is derived from an EMBL/GenBank/DDBJ whole genome shotgun (WGS) entry which is preliminary data.</text>
</comment>
<dbReference type="GO" id="GO:0015035">
    <property type="term" value="F:protein-disulfide reductase activity"/>
    <property type="evidence" value="ECO:0007669"/>
    <property type="project" value="TreeGrafter"/>
</dbReference>
<dbReference type="Gene3D" id="3.40.30.10">
    <property type="entry name" value="Glutaredoxin"/>
    <property type="match status" value="1"/>
</dbReference>
<evidence type="ECO:0000313" key="6">
    <source>
        <dbReference type="Proteomes" id="UP000660680"/>
    </source>
</evidence>
<reference evidence="5" key="1">
    <citation type="journal article" date="2014" name="Int. J. Syst. Evol. Microbiol.">
        <title>Complete genome sequence of Corynebacterium casei LMG S-19264T (=DSM 44701T), isolated from a smear-ripened cheese.</title>
        <authorList>
            <consortium name="US DOE Joint Genome Institute (JGI-PGF)"/>
            <person name="Walter F."/>
            <person name="Albersmeier A."/>
            <person name="Kalinowski J."/>
            <person name="Ruckert C."/>
        </authorList>
    </citation>
    <scope>NUCLEOTIDE SEQUENCE</scope>
    <source>
        <strain evidence="5">JCM 3276</strain>
    </source>
</reference>
<reference evidence="5" key="2">
    <citation type="submission" date="2020-09" db="EMBL/GenBank/DDBJ databases">
        <authorList>
            <person name="Sun Q."/>
            <person name="Ohkuma M."/>
        </authorList>
    </citation>
    <scope>NUCLEOTIDE SEQUENCE</scope>
    <source>
        <strain evidence="5">JCM 3276</strain>
    </source>
</reference>
<dbReference type="PANTHER" id="PTHR45663:SF11">
    <property type="entry name" value="GEO12009P1"/>
    <property type="match status" value="1"/>
</dbReference>
<evidence type="ECO:0000256" key="2">
    <source>
        <dbReference type="ARBA" id="ARBA00023284"/>
    </source>
</evidence>
<dbReference type="PROSITE" id="PS51352">
    <property type="entry name" value="THIOREDOXIN_2"/>
    <property type="match status" value="1"/>
</dbReference>
<name>A0A918LII8_9PSEU</name>
<keyword evidence="6" id="KW-1185">Reference proteome</keyword>
<dbReference type="InterPro" id="IPR011990">
    <property type="entry name" value="TPR-like_helical_dom_sf"/>
</dbReference>
<dbReference type="PANTHER" id="PTHR45663">
    <property type="entry name" value="GEO12009P1"/>
    <property type="match status" value="1"/>
</dbReference>
<dbReference type="EMBL" id="BMRB01000006">
    <property type="protein sequence ID" value="GGS52827.1"/>
    <property type="molecule type" value="Genomic_DNA"/>
</dbReference>
<evidence type="ECO:0000313" key="5">
    <source>
        <dbReference type="EMBL" id="GGS52827.1"/>
    </source>
</evidence>
<evidence type="ECO:0000259" key="4">
    <source>
        <dbReference type="PROSITE" id="PS51352"/>
    </source>
</evidence>
<sequence>MWESAAPSGLRHAKMKTVTRPDPRNTAALSAALSRAVDLSALKARADAARTTPAGGKQQQAPAGDHVVDVTEATFQAEVVEASMQVPVIVALGASWSGQAQQLVALLEKLAAEFGGAWRLAKVDIETSPRVAQLFGVQAVPMTVAVAAGQPIEAFGDIPPEPQLRQWLGSLVDALRDRLPGIREAEAAGGGQEAAEPEPDDPRLTAAEDALDRGDYAAAEAAYQAILDSEPANEHAAAALTQVRFMARTQATDPSVIVRADTSPDDFEAQLAAADLEVAGHQVEKAFTRLIAAVRRASGDDRDKVRGHLVGLFDLFAPDDPRVAKARRDLASALF</sequence>
<dbReference type="SUPFAM" id="SSF52833">
    <property type="entry name" value="Thioredoxin-like"/>
    <property type="match status" value="1"/>
</dbReference>
<evidence type="ECO:0000256" key="1">
    <source>
        <dbReference type="ARBA" id="ARBA00008987"/>
    </source>
</evidence>
<organism evidence="5 6">
    <name type="scientific">Actinokineospora fastidiosa</name>
    <dbReference type="NCBI Taxonomy" id="1816"/>
    <lineage>
        <taxon>Bacteria</taxon>
        <taxon>Bacillati</taxon>
        <taxon>Actinomycetota</taxon>
        <taxon>Actinomycetes</taxon>
        <taxon>Pseudonocardiales</taxon>
        <taxon>Pseudonocardiaceae</taxon>
        <taxon>Actinokineospora</taxon>
    </lineage>
</organism>
<feature type="region of interest" description="Disordered" evidence="3">
    <location>
        <begin position="185"/>
        <end position="205"/>
    </location>
</feature>
<dbReference type="InterPro" id="IPR013766">
    <property type="entry name" value="Thioredoxin_domain"/>
</dbReference>
<dbReference type="Gene3D" id="1.25.40.10">
    <property type="entry name" value="Tetratricopeptide repeat domain"/>
    <property type="match status" value="1"/>
</dbReference>
<accession>A0A918LII8</accession>
<proteinExistence type="inferred from homology"/>
<dbReference type="AlphaFoldDB" id="A0A918LII8"/>
<comment type="similarity">
    <text evidence="1">Belongs to the thioredoxin family.</text>
</comment>
<dbReference type="CDD" id="cd02956">
    <property type="entry name" value="ybbN"/>
    <property type="match status" value="1"/>
</dbReference>